<evidence type="ECO:0000256" key="11">
    <source>
        <dbReference type="SAM" id="Phobius"/>
    </source>
</evidence>
<keyword evidence="2" id="KW-0813">Transport</keyword>
<dbReference type="Pfam" id="PF00005">
    <property type="entry name" value="ABC_tran"/>
    <property type="match status" value="1"/>
</dbReference>
<dbReference type="Pfam" id="PF00664">
    <property type="entry name" value="ABC_membrane"/>
    <property type="match status" value="1"/>
</dbReference>
<name>A0A395JJG7_9GAMM</name>
<dbReference type="PROSITE" id="PS00211">
    <property type="entry name" value="ABC_TRANSPORTER_1"/>
    <property type="match status" value="1"/>
</dbReference>
<feature type="transmembrane region" description="Helical" evidence="11">
    <location>
        <begin position="156"/>
        <end position="173"/>
    </location>
</feature>
<dbReference type="PANTHER" id="PTHR43394">
    <property type="entry name" value="ATP-DEPENDENT PERMEASE MDL1, MITOCHONDRIAL"/>
    <property type="match status" value="1"/>
</dbReference>
<evidence type="ECO:0000256" key="9">
    <source>
        <dbReference type="ARBA" id="ARBA00023055"/>
    </source>
</evidence>
<keyword evidence="8 11" id="KW-1133">Transmembrane helix</keyword>
<dbReference type="AlphaFoldDB" id="A0A395JJG7"/>
<dbReference type="GO" id="GO:0005524">
    <property type="term" value="F:ATP binding"/>
    <property type="evidence" value="ECO:0007669"/>
    <property type="project" value="UniProtKB-KW"/>
</dbReference>
<keyword evidence="9" id="KW-0445">Lipid transport</keyword>
<dbReference type="PANTHER" id="PTHR43394:SF1">
    <property type="entry name" value="ATP-BINDING CASSETTE SUB-FAMILY B MEMBER 10, MITOCHONDRIAL"/>
    <property type="match status" value="1"/>
</dbReference>
<keyword evidence="6 14" id="KW-0067">ATP-binding</keyword>
<dbReference type="InterPro" id="IPR039421">
    <property type="entry name" value="Type_1_exporter"/>
</dbReference>
<comment type="caution">
    <text evidence="14">The sequence shown here is derived from an EMBL/GenBank/DDBJ whole genome shotgun (WGS) entry which is preliminary data.</text>
</comment>
<dbReference type="GO" id="GO:0005886">
    <property type="term" value="C:plasma membrane"/>
    <property type="evidence" value="ECO:0007669"/>
    <property type="project" value="UniProtKB-SubCell"/>
</dbReference>
<evidence type="ECO:0000313" key="14">
    <source>
        <dbReference type="EMBL" id="RBP50831.1"/>
    </source>
</evidence>
<evidence type="ECO:0000256" key="4">
    <source>
        <dbReference type="ARBA" id="ARBA00022692"/>
    </source>
</evidence>
<dbReference type="FunCoup" id="A0A395JJG7">
    <property type="interactions" value="412"/>
</dbReference>
<feature type="domain" description="ABC transmembrane type-1" evidence="13">
    <location>
        <begin position="39"/>
        <end position="320"/>
    </location>
</feature>
<feature type="transmembrane region" description="Helical" evidence="11">
    <location>
        <begin position="179"/>
        <end position="196"/>
    </location>
</feature>
<dbReference type="InterPro" id="IPR027417">
    <property type="entry name" value="P-loop_NTPase"/>
</dbReference>
<feature type="transmembrane region" description="Helical" evidence="11">
    <location>
        <begin position="79"/>
        <end position="98"/>
    </location>
</feature>
<dbReference type="InterPro" id="IPR017871">
    <property type="entry name" value="ABC_transporter-like_CS"/>
</dbReference>
<evidence type="ECO:0000256" key="6">
    <source>
        <dbReference type="ARBA" id="ARBA00022840"/>
    </source>
</evidence>
<evidence type="ECO:0000256" key="2">
    <source>
        <dbReference type="ARBA" id="ARBA00022448"/>
    </source>
</evidence>
<accession>A0A395JJG7</accession>
<keyword evidence="4 11" id="KW-0812">Transmembrane</keyword>
<dbReference type="Gene3D" id="1.20.1560.10">
    <property type="entry name" value="ABC transporter type 1, transmembrane domain"/>
    <property type="match status" value="1"/>
</dbReference>
<keyword evidence="3" id="KW-1003">Cell membrane</keyword>
<organism evidence="14 15">
    <name type="scientific">Arenicella xantha</name>
    <dbReference type="NCBI Taxonomy" id="644221"/>
    <lineage>
        <taxon>Bacteria</taxon>
        <taxon>Pseudomonadati</taxon>
        <taxon>Pseudomonadota</taxon>
        <taxon>Gammaproteobacteria</taxon>
        <taxon>Arenicellales</taxon>
        <taxon>Arenicellaceae</taxon>
        <taxon>Arenicella</taxon>
    </lineage>
</organism>
<dbReference type="EMBL" id="QNRT01000002">
    <property type="protein sequence ID" value="RBP50831.1"/>
    <property type="molecule type" value="Genomic_DNA"/>
</dbReference>
<dbReference type="InterPro" id="IPR011917">
    <property type="entry name" value="ABC_transpr_lipidA"/>
</dbReference>
<dbReference type="InterPro" id="IPR036640">
    <property type="entry name" value="ABC1_TM_sf"/>
</dbReference>
<dbReference type="Proteomes" id="UP000253083">
    <property type="component" value="Unassembled WGS sequence"/>
</dbReference>
<evidence type="ECO:0000256" key="3">
    <source>
        <dbReference type="ARBA" id="ARBA00022475"/>
    </source>
</evidence>
<evidence type="ECO:0000256" key="10">
    <source>
        <dbReference type="ARBA" id="ARBA00023136"/>
    </source>
</evidence>
<dbReference type="GO" id="GO:0034040">
    <property type="term" value="F:ATPase-coupled lipid transmembrane transporter activity"/>
    <property type="evidence" value="ECO:0007669"/>
    <property type="project" value="InterPro"/>
</dbReference>
<dbReference type="SUPFAM" id="SSF90123">
    <property type="entry name" value="ABC transporter transmembrane region"/>
    <property type="match status" value="1"/>
</dbReference>
<keyword evidence="7" id="KW-1278">Translocase</keyword>
<proteinExistence type="predicted"/>
<dbReference type="GO" id="GO:0015421">
    <property type="term" value="F:ABC-type oligopeptide transporter activity"/>
    <property type="evidence" value="ECO:0007669"/>
    <property type="project" value="TreeGrafter"/>
</dbReference>
<dbReference type="SUPFAM" id="SSF52540">
    <property type="entry name" value="P-loop containing nucleoside triphosphate hydrolases"/>
    <property type="match status" value="1"/>
</dbReference>
<evidence type="ECO:0000256" key="5">
    <source>
        <dbReference type="ARBA" id="ARBA00022741"/>
    </source>
</evidence>
<gene>
    <name evidence="14" type="ORF">DFR28_102247</name>
</gene>
<evidence type="ECO:0000259" key="13">
    <source>
        <dbReference type="PROSITE" id="PS50929"/>
    </source>
</evidence>
<dbReference type="FunFam" id="3.40.50.300:FF:000140">
    <property type="entry name" value="Lipid A export ATP-binding/permease protein MsbA"/>
    <property type="match status" value="1"/>
</dbReference>
<feature type="transmembrane region" description="Helical" evidence="11">
    <location>
        <begin position="291"/>
        <end position="309"/>
    </location>
</feature>
<dbReference type="OrthoDB" id="6336411at2"/>
<protein>
    <submittedName>
        <fullName evidence="14">Subfamily B ATP-binding cassette protein MsbA</fullName>
    </submittedName>
</protein>
<reference evidence="14 15" key="1">
    <citation type="submission" date="2018-06" db="EMBL/GenBank/DDBJ databases">
        <title>Genomic Encyclopedia of Type Strains, Phase IV (KMG-IV): sequencing the most valuable type-strain genomes for metagenomic binning, comparative biology and taxonomic classification.</title>
        <authorList>
            <person name="Goeker M."/>
        </authorList>
    </citation>
    <scope>NUCLEOTIDE SEQUENCE [LARGE SCALE GENOMIC DNA]</scope>
    <source>
        <strain evidence="14 15">DSM 24032</strain>
    </source>
</reference>
<dbReference type="InterPro" id="IPR003593">
    <property type="entry name" value="AAA+_ATPase"/>
</dbReference>
<keyword evidence="5" id="KW-0547">Nucleotide-binding</keyword>
<dbReference type="InterPro" id="IPR003439">
    <property type="entry name" value="ABC_transporter-like_ATP-bd"/>
</dbReference>
<dbReference type="SMART" id="SM00382">
    <property type="entry name" value="AAA"/>
    <property type="match status" value="1"/>
</dbReference>
<dbReference type="RefSeq" id="WP_113953650.1">
    <property type="nucleotide sequence ID" value="NZ_QNRT01000002.1"/>
</dbReference>
<sequence length="605" mass="67709">MIETNTSIATDKRDASAFDVRAVFLRLLRYLFRHGHLLALAVGFMVLTGLIEASVAAFIEKVLKNGFLTGDQWFVKWSGIMLMVVVFARAIFGFIANYTMAKVGRLVIYEIRQDIFYNLLRLPTRYFDQNSSAKNVSKLIYDVETTAVATTDTLSILFKDSVVTIGLVSWLFYKDWRLTLIFLLTIPFLIGIIRYANKRFRRTSKEIQDSMGGIADTVKEASIGHKVIKVYGGQEQEFENFTNANRFNLQQNLKRAKVSAGIVPSTLLLVGPILALILYIFLNYLREGPESAAAFVSYIMACLMLMSPLKRLAKVNEKIQIGVTAANSVFSVIDAEPEQNTGTVDYSETQGHLRFDDVSFCYAQDDDQPVLQNIDFEIKPGERVALVGPSGSGKSTITSLILRFYRPQSGVIRLDGHDLNDLVLGDLRDQVSLVSQETSLFDDTIGRNIMYGMLDTYDEARLNAAIKAAHVDEFLHELPLGLETVVGEHGLRLSGGQRQRIAIARAIYKDSPILILDEATSALDNKSERYVQDALEALMKGRTSLVIAHRLSTIESADNIVVLDHGRIVEQGPHKKLLRQGGVYADLHRAQSKNPGKKGFFFWNR</sequence>
<evidence type="ECO:0000256" key="7">
    <source>
        <dbReference type="ARBA" id="ARBA00022967"/>
    </source>
</evidence>
<evidence type="ECO:0000256" key="8">
    <source>
        <dbReference type="ARBA" id="ARBA00022989"/>
    </source>
</evidence>
<dbReference type="PROSITE" id="PS50929">
    <property type="entry name" value="ABC_TM1F"/>
    <property type="match status" value="1"/>
</dbReference>
<dbReference type="PROSITE" id="PS50893">
    <property type="entry name" value="ABC_TRANSPORTER_2"/>
    <property type="match status" value="1"/>
</dbReference>
<dbReference type="CDD" id="cd18552">
    <property type="entry name" value="ABC_6TM_MsbA_like"/>
    <property type="match status" value="1"/>
</dbReference>
<evidence type="ECO:0000313" key="15">
    <source>
        <dbReference type="Proteomes" id="UP000253083"/>
    </source>
</evidence>
<evidence type="ECO:0000259" key="12">
    <source>
        <dbReference type="PROSITE" id="PS50893"/>
    </source>
</evidence>
<dbReference type="Gene3D" id="3.40.50.300">
    <property type="entry name" value="P-loop containing nucleotide triphosphate hydrolases"/>
    <property type="match status" value="1"/>
</dbReference>
<feature type="transmembrane region" description="Helical" evidence="11">
    <location>
        <begin position="262"/>
        <end position="285"/>
    </location>
</feature>
<feature type="domain" description="ABC transporter" evidence="12">
    <location>
        <begin position="353"/>
        <end position="590"/>
    </location>
</feature>
<comment type="subcellular location">
    <subcellularLocation>
        <location evidence="1">Cell membrane</location>
        <topology evidence="1">Multi-pass membrane protein</topology>
    </subcellularLocation>
</comment>
<keyword evidence="10 11" id="KW-0472">Membrane</keyword>
<evidence type="ECO:0000256" key="1">
    <source>
        <dbReference type="ARBA" id="ARBA00004651"/>
    </source>
</evidence>
<keyword evidence="15" id="KW-1185">Reference proteome</keyword>
<feature type="transmembrane region" description="Helical" evidence="11">
    <location>
        <begin position="37"/>
        <end position="59"/>
    </location>
</feature>
<dbReference type="GO" id="GO:0016887">
    <property type="term" value="F:ATP hydrolysis activity"/>
    <property type="evidence" value="ECO:0007669"/>
    <property type="project" value="InterPro"/>
</dbReference>
<dbReference type="InterPro" id="IPR011527">
    <property type="entry name" value="ABC1_TM_dom"/>
</dbReference>
<dbReference type="NCBIfam" id="TIGR02203">
    <property type="entry name" value="MsbA_lipidA"/>
    <property type="match status" value="1"/>
</dbReference>
<dbReference type="InParanoid" id="A0A395JJG7"/>